<accession>A0A9P1KIS2</accession>
<dbReference type="AlphaFoldDB" id="A0A9P1KIS2"/>
<reference evidence="1 2" key="1">
    <citation type="submission" date="2014-02" db="EMBL/GenBank/DDBJ databases">
        <authorList>
            <person name="Genoscope - CEA"/>
        </authorList>
    </citation>
    <scope>NUCLEOTIDE SEQUENCE [LARGE SCALE GENOMIC DNA]</scope>
    <source>
        <strain evidence="1 2">PCC 8005</strain>
    </source>
</reference>
<proteinExistence type="predicted"/>
<dbReference type="Proteomes" id="UP000032946">
    <property type="component" value="Chromosome"/>
</dbReference>
<protein>
    <submittedName>
        <fullName evidence="1">Uncharacterized protein</fullName>
    </submittedName>
</protein>
<evidence type="ECO:0000313" key="2">
    <source>
        <dbReference type="Proteomes" id="UP000032946"/>
    </source>
</evidence>
<dbReference type="RefSeq" id="WP_008055535.1">
    <property type="nucleotide sequence ID" value="NZ_FO818640.1"/>
</dbReference>
<gene>
    <name evidence="1" type="ORF">ARTHRO_60501</name>
</gene>
<sequence length="89" mass="10100">MLFLQPKVAKTQFGIFLDVALILENWLKSARVEGAIAECGGSRIAFCRVNVWEPDKNAFSGFDVYRNLPFQSEQMETLIRGLFAQSELK</sequence>
<dbReference type="EMBL" id="FO818640">
    <property type="protein sequence ID" value="CDM97900.1"/>
    <property type="molecule type" value="Genomic_DNA"/>
</dbReference>
<name>A0A9P1KIS2_9CYAN</name>
<organism evidence="1 2">
    <name type="scientific">Limnospira indica PCC 8005</name>
    <dbReference type="NCBI Taxonomy" id="376219"/>
    <lineage>
        <taxon>Bacteria</taxon>
        <taxon>Bacillati</taxon>
        <taxon>Cyanobacteriota</taxon>
        <taxon>Cyanophyceae</taxon>
        <taxon>Oscillatoriophycideae</taxon>
        <taxon>Oscillatoriales</taxon>
        <taxon>Sirenicapillariaceae</taxon>
        <taxon>Limnospira</taxon>
    </lineage>
</organism>
<evidence type="ECO:0000313" key="1">
    <source>
        <dbReference type="EMBL" id="CDM97900.1"/>
    </source>
</evidence>
<keyword evidence="2" id="KW-1185">Reference proteome</keyword>